<dbReference type="InterPro" id="IPR018644">
    <property type="entry name" value="DUF2071"/>
</dbReference>
<dbReference type="AlphaFoldDB" id="A3ZL65"/>
<dbReference type="Pfam" id="PF09844">
    <property type="entry name" value="DUF2071"/>
    <property type="match status" value="1"/>
</dbReference>
<evidence type="ECO:0000313" key="2">
    <source>
        <dbReference type="Proteomes" id="UP000004358"/>
    </source>
</evidence>
<proteinExistence type="predicted"/>
<dbReference type="HOGENOM" id="CLU_1174429_0_0_0"/>
<name>A3ZL65_9BACT</name>
<dbReference type="eggNOG" id="COG3361">
    <property type="taxonomic scope" value="Bacteria"/>
</dbReference>
<accession>A3ZL65</accession>
<sequence length="269" mass="29516">MPEKRDAVIVARESRLLSKGAAVMKIPTMQGVIDRRILVNFRVDADVLARQLPSPFRPQRVGEMGVAGICLIRLKQIRPLGMSKFLGLASENGAHRIAVEWGESGRTRQGVYIPRRDTSSRLNAWVGGRLFPGEHHHARFEVEEQGNDYRVAMTSDDGAAHVAVAGRLTDGLPSNSIFGSLQAASAFFQAGSLGYSPTSTPDQYDGLELRTFAWNVAPLSLERMESSFFDDAAIFPTDSITLDHALLMRNIPHQWQGRAAIQGLSESCA</sequence>
<organism evidence="1 2">
    <name type="scientific">Blastopirellula marina DSM 3645</name>
    <dbReference type="NCBI Taxonomy" id="314230"/>
    <lineage>
        <taxon>Bacteria</taxon>
        <taxon>Pseudomonadati</taxon>
        <taxon>Planctomycetota</taxon>
        <taxon>Planctomycetia</taxon>
        <taxon>Pirellulales</taxon>
        <taxon>Pirellulaceae</taxon>
        <taxon>Blastopirellula</taxon>
    </lineage>
</organism>
<protein>
    <submittedName>
        <fullName evidence="1">Uncharacterized protein</fullName>
    </submittedName>
</protein>
<dbReference type="EMBL" id="AANZ01000001">
    <property type="protein sequence ID" value="EAQ82498.1"/>
    <property type="molecule type" value="Genomic_DNA"/>
</dbReference>
<evidence type="ECO:0000313" key="1">
    <source>
        <dbReference type="EMBL" id="EAQ82498.1"/>
    </source>
</evidence>
<dbReference type="STRING" id="314230.DSM3645_08872"/>
<comment type="caution">
    <text evidence="1">The sequence shown here is derived from an EMBL/GenBank/DDBJ whole genome shotgun (WGS) entry which is preliminary data.</text>
</comment>
<reference evidence="1 2" key="1">
    <citation type="submission" date="2006-02" db="EMBL/GenBank/DDBJ databases">
        <authorList>
            <person name="Amann R."/>
            <person name="Ferriera S."/>
            <person name="Johnson J."/>
            <person name="Kravitz S."/>
            <person name="Halpern A."/>
            <person name="Remington K."/>
            <person name="Beeson K."/>
            <person name="Tran B."/>
            <person name="Rogers Y.-H."/>
            <person name="Friedman R."/>
            <person name="Venter J.C."/>
        </authorList>
    </citation>
    <scope>NUCLEOTIDE SEQUENCE [LARGE SCALE GENOMIC DNA]</scope>
    <source>
        <strain evidence="1 2">DSM 3645</strain>
    </source>
</reference>
<dbReference type="Proteomes" id="UP000004358">
    <property type="component" value="Unassembled WGS sequence"/>
</dbReference>
<gene>
    <name evidence="1" type="ORF">DSM3645_08872</name>
</gene>